<feature type="region of interest" description="Disordered" evidence="1">
    <location>
        <begin position="25"/>
        <end position="58"/>
    </location>
</feature>
<dbReference type="RefSeq" id="WP_220299731.1">
    <property type="nucleotide sequence ID" value="NZ_JAEUAW010000003.1"/>
</dbReference>
<organism evidence="3 4">
    <name type="scientific">Microbacterium jejuense</name>
    <dbReference type="NCBI Taxonomy" id="1263637"/>
    <lineage>
        <taxon>Bacteria</taxon>
        <taxon>Bacillati</taxon>
        <taxon>Actinomycetota</taxon>
        <taxon>Actinomycetes</taxon>
        <taxon>Micrococcales</taxon>
        <taxon>Microbacteriaceae</taxon>
        <taxon>Microbacterium</taxon>
    </lineage>
</organism>
<evidence type="ECO:0000256" key="1">
    <source>
        <dbReference type="SAM" id="MobiDB-lite"/>
    </source>
</evidence>
<reference evidence="3 4" key="1">
    <citation type="journal article" date="2021" name="MBio">
        <title>Poor Competitiveness of Bradyrhizobium in Pigeon Pea Root Colonization in Indian Soils.</title>
        <authorList>
            <person name="Chalasani D."/>
            <person name="Basu A."/>
            <person name="Pullabhotla S.V.S.R.N."/>
            <person name="Jorrin B."/>
            <person name="Neal A.L."/>
            <person name="Poole P.S."/>
            <person name="Podile A.R."/>
            <person name="Tkacz A."/>
        </authorList>
    </citation>
    <scope>NUCLEOTIDE SEQUENCE [LARGE SCALE GENOMIC DNA]</scope>
    <source>
        <strain evidence="3 4">HU14</strain>
    </source>
</reference>
<comment type="caution">
    <text evidence="3">The sequence shown here is derived from an EMBL/GenBank/DDBJ whole genome shotgun (WGS) entry which is preliminary data.</text>
</comment>
<proteinExistence type="predicted"/>
<feature type="chain" id="PRO_5046347840" evidence="2">
    <location>
        <begin position="22"/>
        <end position="192"/>
    </location>
</feature>
<gene>
    <name evidence="3" type="ORF">JNB62_04820</name>
</gene>
<keyword evidence="4" id="KW-1185">Reference proteome</keyword>
<keyword evidence="2" id="KW-0732">Signal</keyword>
<dbReference type="Proteomes" id="UP001196843">
    <property type="component" value="Unassembled WGS sequence"/>
</dbReference>
<feature type="signal peptide" evidence="2">
    <location>
        <begin position="1"/>
        <end position="21"/>
    </location>
</feature>
<accession>A0ABS7HKM1</accession>
<dbReference type="EMBL" id="JAEUAW010000003">
    <property type="protein sequence ID" value="MBW9092999.1"/>
    <property type="molecule type" value="Genomic_DNA"/>
</dbReference>
<evidence type="ECO:0000313" key="3">
    <source>
        <dbReference type="EMBL" id="MBW9092999.1"/>
    </source>
</evidence>
<protein>
    <submittedName>
        <fullName evidence="3">Uncharacterized protein</fullName>
    </submittedName>
</protein>
<evidence type="ECO:0000256" key="2">
    <source>
        <dbReference type="SAM" id="SignalP"/>
    </source>
</evidence>
<dbReference type="PROSITE" id="PS51257">
    <property type="entry name" value="PROKAR_LIPOPROTEIN"/>
    <property type="match status" value="1"/>
</dbReference>
<name>A0ABS7HKM1_9MICO</name>
<evidence type="ECO:0000313" key="4">
    <source>
        <dbReference type="Proteomes" id="UP001196843"/>
    </source>
</evidence>
<sequence length="192" mass="19935">MPAPRLLGTAAVLALSVLALTACGGSPEAAPEPTTSSAPTTVAPEPTTSTTPEPTADAAPTCATLIADSLVADYEKLGVTSQEQPLFIGSQQIDGGILCMWANFDQPAGDAGQIYGWAKLSDAESDAAQQELLAEGWVREEADDGGVYITESENTALVTDEEGYGMTYLFVAGQVKVADTKQGLLLIEWPKA</sequence>